<dbReference type="Gene3D" id="3.40.30.10">
    <property type="entry name" value="Glutaredoxin"/>
    <property type="match status" value="1"/>
</dbReference>
<organism evidence="4 5">
    <name type="scientific">Sphingobacterium yanglingense</name>
    <dbReference type="NCBI Taxonomy" id="1437280"/>
    <lineage>
        <taxon>Bacteria</taxon>
        <taxon>Pseudomonadati</taxon>
        <taxon>Bacteroidota</taxon>
        <taxon>Sphingobacteriia</taxon>
        <taxon>Sphingobacteriales</taxon>
        <taxon>Sphingobacteriaceae</taxon>
        <taxon>Sphingobacterium</taxon>
    </lineage>
</organism>
<dbReference type="InterPro" id="IPR012336">
    <property type="entry name" value="Thioredoxin-like_fold"/>
</dbReference>
<dbReference type="InterPro" id="IPR017937">
    <property type="entry name" value="Thioredoxin_CS"/>
</dbReference>
<feature type="domain" description="Thioredoxin" evidence="3">
    <location>
        <begin position="6"/>
        <end position="135"/>
    </location>
</feature>
<dbReference type="PROSITE" id="PS51352">
    <property type="entry name" value="THIOREDOXIN_2"/>
    <property type="match status" value="1"/>
</dbReference>
<feature type="chain" id="PRO_5020664581" evidence="2">
    <location>
        <begin position="20"/>
        <end position="462"/>
    </location>
</feature>
<comment type="caution">
    <text evidence="4">The sequence shown here is derived from an EMBL/GenBank/DDBJ whole genome shotgun (WGS) entry which is preliminary data.</text>
</comment>
<keyword evidence="2" id="KW-0732">Signal</keyword>
<dbReference type="PROSITE" id="PS00194">
    <property type="entry name" value="THIOREDOXIN_1"/>
    <property type="match status" value="1"/>
</dbReference>
<dbReference type="OrthoDB" id="120730at2"/>
<dbReference type="InterPro" id="IPR013766">
    <property type="entry name" value="Thioredoxin_domain"/>
</dbReference>
<keyword evidence="1" id="KW-0676">Redox-active center</keyword>
<dbReference type="GO" id="GO:0045454">
    <property type="term" value="P:cell redox homeostasis"/>
    <property type="evidence" value="ECO:0007669"/>
    <property type="project" value="TreeGrafter"/>
</dbReference>
<evidence type="ECO:0000256" key="1">
    <source>
        <dbReference type="ARBA" id="ARBA00023284"/>
    </source>
</evidence>
<name>A0A4R6WB90_9SPHI</name>
<dbReference type="RefSeq" id="WP_133586832.1">
    <property type="nucleotide sequence ID" value="NZ_SNYV01000020.1"/>
</dbReference>
<dbReference type="EMBL" id="SNYV01000020">
    <property type="protein sequence ID" value="TDQ72243.1"/>
    <property type="molecule type" value="Genomic_DNA"/>
</dbReference>
<keyword evidence="5" id="KW-1185">Reference proteome</keyword>
<feature type="signal peptide" evidence="2">
    <location>
        <begin position="1"/>
        <end position="19"/>
    </location>
</feature>
<dbReference type="PANTHER" id="PTHR32234:SF0">
    <property type="entry name" value="THIOL:DISULFIDE INTERCHANGE PROTEIN DSBD"/>
    <property type="match status" value="1"/>
</dbReference>
<evidence type="ECO:0000313" key="4">
    <source>
        <dbReference type="EMBL" id="TDQ72243.1"/>
    </source>
</evidence>
<dbReference type="Pfam" id="PF13098">
    <property type="entry name" value="Thioredoxin_2"/>
    <property type="match status" value="1"/>
</dbReference>
<sequence>MKRLIGTLVLIIASFAASAQQGIQFIEGTWSQLLARAKAENKLVFVDVYTSWCGPCKLMAAEVFPMENVGKLFNASFVNYKFDAEKGEGVALAKQYGVRSYPTYLFVDGDGRLVYRTSGYMPAAPFLQEAEIALQERNDPKPLVAWHEEYEKGNRDTDFLIGYMKKRALSKLPSADLIEELMPKLSASQLLDKEILGAVYFTDPTFQVIPGGEGFNYLFNNREKLDSLDVVKYALGILETGIRNYFQKNIIEQERADQLPIMIDSYRKLLVASKVNEAEQTAIAKATVMQYYNGIHDVDKLQAAAIDYVDNGLMKTGIPDKIASDKKTFEDYMKPYLEGKTDSVADPNYAVMKRLMRHQEMSGVSYSLRDAAEYIYNQSNDPKILKKATDWAKQANSYFPHFSSAAVYAGLLLKTGNQAQAVKEMEIACQDSFLPGAEEVKKRLETSLESIRKGQTPHSLWR</sequence>
<proteinExistence type="predicted"/>
<dbReference type="InterPro" id="IPR036249">
    <property type="entry name" value="Thioredoxin-like_sf"/>
</dbReference>
<gene>
    <name evidence="4" type="ORF">CLV99_4706</name>
</gene>
<accession>A0A4R6WB90</accession>
<reference evidence="4 5" key="1">
    <citation type="submission" date="2019-03" db="EMBL/GenBank/DDBJ databases">
        <title>Genomic Encyclopedia of Archaeal and Bacterial Type Strains, Phase II (KMG-II): from individual species to whole genera.</title>
        <authorList>
            <person name="Goeker M."/>
        </authorList>
    </citation>
    <scope>NUCLEOTIDE SEQUENCE [LARGE SCALE GENOMIC DNA]</scope>
    <source>
        <strain evidence="4 5">DSM 28353</strain>
    </source>
</reference>
<dbReference type="AlphaFoldDB" id="A0A4R6WB90"/>
<protein>
    <submittedName>
        <fullName evidence="4">Thioredoxin-like protein</fullName>
    </submittedName>
</protein>
<evidence type="ECO:0000256" key="2">
    <source>
        <dbReference type="SAM" id="SignalP"/>
    </source>
</evidence>
<dbReference type="SUPFAM" id="SSF52833">
    <property type="entry name" value="Thioredoxin-like"/>
    <property type="match status" value="1"/>
</dbReference>
<dbReference type="GO" id="GO:0015035">
    <property type="term" value="F:protein-disulfide reductase activity"/>
    <property type="evidence" value="ECO:0007669"/>
    <property type="project" value="TreeGrafter"/>
</dbReference>
<evidence type="ECO:0000259" key="3">
    <source>
        <dbReference type="PROSITE" id="PS51352"/>
    </source>
</evidence>
<dbReference type="PANTHER" id="PTHR32234">
    <property type="entry name" value="THIOL:DISULFIDE INTERCHANGE PROTEIN DSBD"/>
    <property type="match status" value="1"/>
</dbReference>
<dbReference type="Proteomes" id="UP000295292">
    <property type="component" value="Unassembled WGS sequence"/>
</dbReference>
<evidence type="ECO:0000313" key="5">
    <source>
        <dbReference type="Proteomes" id="UP000295292"/>
    </source>
</evidence>